<accession>A0A7K4C475</accession>
<reference evidence="1" key="1">
    <citation type="submission" date="2020-05" db="EMBL/GenBank/DDBJ databases">
        <title>The first insight into the ecology of ammonia-tolerant syntrophic propionate oxidizing bacteria.</title>
        <authorList>
            <person name="Singh A."/>
            <person name="Schnurer A."/>
            <person name="Westerholm M."/>
        </authorList>
    </citation>
    <scope>NUCLEOTIDE SEQUENCE</scope>
    <source>
        <strain evidence="1">MAG54</strain>
    </source>
</reference>
<dbReference type="Gene3D" id="3.40.50.300">
    <property type="entry name" value="P-loop containing nucleotide triphosphate hydrolases"/>
    <property type="match status" value="1"/>
</dbReference>
<dbReference type="SUPFAM" id="SSF52540">
    <property type="entry name" value="P-loop containing nucleoside triphosphate hydrolases"/>
    <property type="match status" value="1"/>
</dbReference>
<dbReference type="Pfam" id="PF01637">
    <property type="entry name" value="ATPase_2"/>
    <property type="match status" value="1"/>
</dbReference>
<name>A0A7K4C475_9EURY</name>
<dbReference type="PANTHER" id="PTHR34704">
    <property type="entry name" value="ATPASE"/>
    <property type="match status" value="1"/>
</dbReference>
<dbReference type="AlphaFoldDB" id="A0A7K4C475"/>
<organism evidence="1 2">
    <name type="scientific">Methanoculleus bourgensis</name>
    <dbReference type="NCBI Taxonomy" id="83986"/>
    <lineage>
        <taxon>Archaea</taxon>
        <taxon>Methanobacteriati</taxon>
        <taxon>Methanobacteriota</taxon>
        <taxon>Stenosarchaea group</taxon>
        <taxon>Methanomicrobia</taxon>
        <taxon>Methanomicrobiales</taxon>
        <taxon>Methanomicrobiaceae</taxon>
        <taxon>Methanoculleus</taxon>
    </lineage>
</organism>
<proteinExistence type="predicted"/>
<dbReference type="Proteomes" id="UP000737555">
    <property type="component" value="Unassembled WGS sequence"/>
</dbReference>
<dbReference type="PANTHER" id="PTHR34704:SF1">
    <property type="entry name" value="ATPASE"/>
    <property type="match status" value="1"/>
</dbReference>
<evidence type="ECO:0000313" key="2">
    <source>
        <dbReference type="Proteomes" id="UP000737555"/>
    </source>
</evidence>
<dbReference type="RefSeq" id="WP_074174985.1">
    <property type="nucleotide sequence ID" value="NZ_JAHAVR010000007.1"/>
</dbReference>
<dbReference type="InterPro" id="IPR036390">
    <property type="entry name" value="WH_DNA-bd_sf"/>
</dbReference>
<dbReference type="Pfam" id="PF03008">
    <property type="entry name" value="DUF234"/>
    <property type="match status" value="1"/>
</dbReference>
<protein>
    <submittedName>
        <fullName evidence="1">ATP-binding protein</fullName>
    </submittedName>
</protein>
<dbReference type="InterPro" id="IPR004256">
    <property type="entry name" value="DUF234"/>
</dbReference>
<sequence length="458" mass="52142">MIREFVDREIEAALLEEEWQKAGGRLIILYGRRRIGKTRLITEFIRGKQGILHFAEDTAPQVQIRRFQAAVAEFFGDSLLASLDLTSWGQIFSYLAQKPVPERRYLVIDEFTYLIKNDPAILSALQKAWDTALSGSNWCIILAGSMLGMMSDLALSSTSPIYGRRTRDILLGALRFPDARKMLPTFSFRDALRVHLTIGGIPEYLLKAGDYSDYTTFVGREFFNRYGYFYREPYFMLSQEFRELRTYQAILNAIAVGKTAPGTIAQFCGMDTRHLYPYLEAMTRLGFIERELPLLGNRRQGLYRIADSIFDFWYNFVFSRRQAIETNGLAPDAVDLDPYFGKQFEAFVRDEFARVVFPGCTTGRWWYRDAEIDLVAVDEKAGSVVFGECKWGGLSKMEARGVLARLEQKAGLVRHARYPAERFCLVSGGDIGGKDRLREEGFLVYDMTDIEAAFGGGG</sequence>
<dbReference type="GO" id="GO:0005524">
    <property type="term" value="F:ATP binding"/>
    <property type="evidence" value="ECO:0007669"/>
    <property type="project" value="UniProtKB-KW"/>
</dbReference>
<comment type="caution">
    <text evidence="1">The sequence shown here is derived from an EMBL/GenBank/DDBJ whole genome shotgun (WGS) entry which is preliminary data.</text>
</comment>
<dbReference type="InterPro" id="IPR011579">
    <property type="entry name" value="ATPase_dom"/>
</dbReference>
<gene>
    <name evidence="1" type="ORF">HQQ74_11220</name>
</gene>
<dbReference type="EMBL" id="JABMJE010000257">
    <property type="protein sequence ID" value="NQS79243.1"/>
    <property type="molecule type" value="Genomic_DNA"/>
</dbReference>
<keyword evidence="1" id="KW-0547">Nucleotide-binding</keyword>
<keyword evidence="1" id="KW-0067">ATP-binding</keyword>
<dbReference type="InterPro" id="IPR027417">
    <property type="entry name" value="P-loop_NTPase"/>
</dbReference>
<dbReference type="SUPFAM" id="SSF46785">
    <property type="entry name" value="Winged helix' DNA-binding domain"/>
    <property type="match status" value="1"/>
</dbReference>
<evidence type="ECO:0000313" key="1">
    <source>
        <dbReference type="EMBL" id="NQS79243.1"/>
    </source>
</evidence>